<dbReference type="PROSITE" id="PS51257">
    <property type="entry name" value="PROKAR_LIPOPROTEIN"/>
    <property type="match status" value="1"/>
</dbReference>
<dbReference type="AlphaFoldDB" id="A0A2V1GV80"/>
<sequence length="675" mass="72054">MSNISKIGLIAVAGILATGCKPAIEIVSPEKDSVDNQQPEFRIAFTKQIPESFTATINGQVFDSFVLDTENLTATSVGDLSSLMNAGENTFAVEAGKSSAQRTFYYDLIGPEVHLLGVQDGTINGYVYDPGNAVSVSLNGQEVTLDDDQKFSIEHQPSSRYIFDAQDAFGNNSNVQFAEPGEQFDPALAARVNAIGIEPLKNTVIRVLQGLDFKALIGNEPVLDTTLASRYRFYIDEMTLGNGITANLQVLSGNRLRLHARIPSFSATTTARVDTWDPLDVVPPIWFNGTTSGDIEVATDIVLNIQNGKITTSLEGLDIDVNGLKYTHPSLPGWFTDFLSFFYQGFASVIIDIADGLIDARLSEAFNGILSDLVPSDVSIPVAESCLNVAFTAQSFNTSQGGLELGISAAFNLPQSADVVPPLGSYFAPGQLPSQLPRMTSDGKQVQLAAVVSSNTINQVLMEAYRAGLLNINYDKASGLQIGDLISLGGSLPEDGELDVRVQTNGSAAPALIVHDQSEGGASVRLQDFTFDLQVYNKSKEKYSTLMAVTADLQLPVSVSVNDKNQLQISIEGDPQIRVVDLSNKGLIKGSTKLADSLLKQLIPMIMPDIFALASSAIPLPALGNTKIVVKDVWNPSADNQAFLAIGIDLEPISAAAKAQLAADPNGGSINLCDE</sequence>
<dbReference type="Gene3D" id="3.15.20.10">
    <property type="entry name" value="Bactericidal permeability-increasing protein, domain 2"/>
    <property type="match status" value="1"/>
</dbReference>
<dbReference type="Proteomes" id="UP000244906">
    <property type="component" value="Unassembled WGS sequence"/>
</dbReference>
<dbReference type="EMBL" id="QDDL01000017">
    <property type="protein sequence ID" value="PVZ63001.1"/>
    <property type="molecule type" value="Genomic_DNA"/>
</dbReference>
<dbReference type="PANTHER" id="PTHR10504:SF131">
    <property type="entry name" value="BPI2 DOMAIN-CONTAINING PROTEIN"/>
    <property type="match status" value="1"/>
</dbReference>
<evidence type="ECO:0000313" key="1">
    <source>
        <dbReference type="EMBL" id="PVZ63001.1"/>
    </source>
</evidence>
<dbReference type="PANTHER" id="PTHR10504">
    <property type="entry name" value="BACTERICIDAL PERMEABILITY-INCREASING BPI PROTEIN-RELATED"/>
    <property type="match status" value="1"/>
</dbReference>
<accession>A0A2V1GV80</accession>
<proteinExistence type="predicted"/>
<name>A0A2V1GV80_9GAMM</name>
<dbReference type="OrthoDB" id="6188406at2"/>
<gene>
    <name evidence="1" type="ORF">DC094_21785</name>
</gene>
<keyword evidence="2" id="KW-1185">Reference proteome</keyword>
<dbReference type="InterPro" id="IPR032942">
    <property type="entry name" value="BPI/LBP/Plunc"/>
</dbReference>
<reference evidence="1 2" key="1">
    <citation type="submission" date="2018-04" db="EMBL/GenBank/DDBJ databases">
        <title>Thalassorhabdus spongiae gen. nov., sp. nov., isolated from a marine sponge in South-West Iceland.</title>
        <authorList>
            <person name="Knobloch S."/>
            <person name="Daussin A."/>
            <person name="Johannsson R."/>
            <person name="Marteinsson V.T."/>
        </authorList>
    </citation>
    <scope>NUCLEOTIDE SEQUENCE [LARGE SCALE GENOMIC DNA]</scope>
    <source>
        <strain evidence="1 2">Hp12</strain>
    </source>
</reference>
<dbReference type="RefSeq" id="WP_116689238.1">
    <property type="nucleotide sequence ID" value="NZ_CAWNYD010000017.1"/>
</dbReference>
<organism evidence="1 2">
    <name type="scientific">Pelagibaculum spongiae</name>
    <dbReference type="NCBI Taxonomy" id="2080658"/>
    <lineage>
        <taxon>Bacteria</taxon>
        <taxon>Pseudomonadati</taxon>
        <taxon>Pseudomonadota</taxon>
        <taxon>Gammaproteobacteria</taxon>
        <taxon>Oceanospirillales</taxon>
        <taxon>Pelagibaculum</taxon>
    </lineage>
</organism>
<evidence type="ECO:0000313" key="2">
    <source>
        <dbReference type="Proteomes" id="UP000244906"/>
    </source>
</evidence>
<comment type="caution">
    <text evidence="1">The sequence shown here is derived from an EMBL/GenBank/DDBJ whole genome shotgun (WGS) entry which is preliminary data.</text>
</comment>
<protein>
    <submittedName>
        <fullName evidence="1">Uncharacterized protein</fullName>
    </submittedName>
</protein>